<organism evidence="2 3">
    <name type="scientific">Campylobacter corcagiensis</name>
    <dbReference type="NCBI Taxonomy" id="1448857"/>
    <lineage>
        <taxon>Bacteria</taxon>
        <taxon>Pseudomonadati</taxon>
        <taxon>Campylobacterota</taxon>
        <taxon>Epsilonproteobacteria</taxon>
        <taxon>Campylobacterales</taxon>
        <taxon>Campylobacteraceae</taxon>
        <taxon>Campylobacter</taxon>
    </lineage>
</organism>
<dbReference type="AlphaFoldDB" id="A0A7M1LEC7"/>
<dbReference type="PANTHER" id="PTHR11851">
    <property type="entry name" value="METALLOPROTEASE"/>
    <property type="match status" value="1"/>
</dbReference>
<evidence type="ECO:0000259" key="1">
    <source>
        <dbReference type="Pfam" id="PF05193"/>
    </source>
</evidence>
<dbReference type="RefSeq" id="WP_025803724.1">
    <property type="nucleotide sequence ID" value="NZ_CP053842.1"/>
</dbReference>
<dbReference type="SUPFAM" id="SSF63411">
    <property type="entry name" value="LuxS/MPP-like metallohydrolase"/>
    <property type="match status" value="2"/>
</dbReference>
<evidence type="ECO:0000313" key="2">
    <source>
        <dbReference type="EMBL" id="QOQ86908.1"/>
    </source>
</evidence>
<dbReference type="InterPro" id="IPR050361">
    <property type="entry name" value="MPP/UQCRC_Complex"/>
</dbReference>
<gene>
    <name evidence="2" type="ORF">IMC76_06750</name>
</gene>
<sequence length="397" mass="44708">MKVSEQNGVKVLYEFDQSLPVVTLRLIFCASGVVSEKKQGLAKLSAKLLNEGTKTKGLEFNKSLEIKAVEIYASCGFETFVIELNCLKEHFGFAYSKLLELLKDPNLDANILEKLKIITKGEIATNESDFDYIAKCELDKILHDGSNLAYPSSGSIKSVESINLDDICEFLGGLNLSNLHIVLAGDIKEQNFKELFEILPKGDKRELPKISTTNKMITKEISKPTEQAYIYFGAPFNATKDESYKASVSTFILGSSGFGSRLLEEIRVKRGLAYSAYARNSFTLTNSKIWGYMQTKLENKDSAISVIKDEFEHFVKYGVSDDELKAAKNFLLGSVPLQKETMFKRVAIRQKEFYDGYEFGEFERDLERIKALSLDGLNEFINTHHEITKLSFSIVTK</sequence>
<dbReference type="Gene3D" id="3.30.830.10">
    <property type="entry name" value="Metalloenzyme, LuxS/M16 peptidase-like"/>
    <property type="match status" value="2"/>
</dbReference>
<reference evidence="2 3" key="1">
    <citation type="submission" date="2020-10" db="EMBL/GenBank/DDBJ databases">
        <title>Campylobacter and Helicobacter PacBio genomes.</title>
        <authorList>
            <person name="Lane C."/>
        </authorList>
    </citation>
    <scope>NUCLEOTIDE SEQUENCE [LARGE SCALE GENOMIC DNA]</scope>
    <source>
        <strain evidence="2 3">2016D-0077</strain>
    </source>
</reference>
<name>A0A7M1LEC7_9BACT</name>
<dbReference type="Proteomes" id="UP000594749">
    <property type="component" value="Chromosome"/>
</dbReference>
<dbReference type="EMBL" id="CP063078">
    <property type="protein sequence ID" value="QOQ86908.1"/>
    <property type="molecule type" value="Genomic_DNA"/>
</dbReference>
<evidence type="ECO:0000313" key="3">
    <source>
        <dbReference type="Proteomes" id="UP000594749"/>
    </source>
</evidence>
<dbReference type="GO" id="GO:0046872">
    <property type="term" value="F:metal ion binding"/>
    <property type="evidence" value="ECO:0007669"/>
    <property type="project" value="InterPro"/>
</dbReference>
<accession>A0A7M1LEC7</accession>
<dbReference type="InterPro" id="IPR007863">
    <property type="entry name" value="Peptidase_M16_C"/>
</dbReference>
<proteinExistence type="predicted"/>
<dbReference type="PANTHER" id="PTHR11851:SF225">
    <property type="entry name" value="NON-PEPTIDASE HOMOLOG YMXG"/>
    <property type="match status" value="1"/>
</dbReference>
<feature type="domain" description="Peptidase M16 C-terminal" evidence="1">
    <location>
        <begin position="175"/>
        <end position="329"/>
    </location>
</feature>
<dbReference type="OrthoDB" id="9811314at2"/>
<protein>
    <submittedName>
        <fullName evidence="2">Insulinase family protein</fullName>
    </submittedName>
</protein>
<dbReference type="Pfam" id="PF05193">
    <property type="entry name" value="Peptidase_M16_C"/>
    <property type="match status" value="1"/>
</dbReference>
<keyword evidence="3" id="KW-1185">Reference proteome</keyword>
<dbReference type="InterPro" id="IPR011249">
    <property type="entry name" value="Metalloenz_LuxS/M16"/>
</dbReference>